<proteinExistence type="predicted"/>
<dbReference type="PANTHER" id="PTHR12725">
    <property type="entry name" value="HALOACID DEHALOGENASE-LIKE HYDROLASE"/>
    <property type="match status" value="1"/>
</dbReference>
<gene>
    <name evidence="2" type="ORF">BDA96_01G130400</name>
</gene>
<dbReference type="Gene3D" id="3.40.50.1000">
    <property type="entry name" value="HAD superfamily/HAD-like"/>
    <property type="match status" value="1"/>
</dbReference>
<dbReference type="Pfam" id="PF00702">
    <property type="entry name" value="Hydrolase"/>
    <property type="match status" value="1"/>
</dbReference>
<dbReference type="SFLD" id="SFLDS00003">
    <property type="entry name" value="Haloacid_Dehalogenase"/>
    <property type="match status" value="1"/>
</dbReference>
<evidence type="ECO:0000313" key="3">
    <source>
        <dbReference type="Proteomes" id="UP000807115"/>
    </source>
</evidence>
<dbReference type="EMBL" id="CM027680">
    <property type="protein sequence ID" value="KAG0548017.1"/>
    <property type="molecule type" value="Genomic_DNA"/>
</dbReference>
<dbReference type="InterPro" id="IPR006439">
    <property type="entry name" value="HAD-SF_hydro_IA"/>
</dbReference>
<dbReference type="InterPro" id="IPR023214">
    <property type="entry name" value="HAD_sf"/>
</dbReference>
<dbReference type="SUPFAM" id="SSF56784">
    <property type="entry name" value="HAD-like"/>
    <property type="match status" value="1"/>
</dbReference>
<feature type="region of interest" description="Disordered" evidence="1">
    <location>
        <begin position="264"/>
        <end position="283"/>
    </location>
</feature>
<name>A0A921RZG1_SORBI</name>
<dbReference type="SFLD" id="SFLDG01129">
    <property type="entry name" value="C1.5:_HAD__Beta-PGM__Phosphata"/>
    <property type="match status" value="1"/>
</dbReference>
<dbReference type="Proteomes" id="UP000807115">
    <property type="component" value="Chromosome 1"/>
</dbReference>
<dbReference type="InterPro" id="IPR010237">
    <property type="entry name" value="Pyr-5-nucltdase"/>
</dbReference>
<accession>A0A921RZG1</accession>
<dbReference type="NCBIfam" id="TIGR01993">
    <property type="entry name" value="Pyr-5-nucltdase"/>
    <property type="match status" value="1"/>
</dbReference>
<dbReference type="AlphaFoldDB" id="A0A921RZG1"/>
<protein>
    <submittedName>
        <fullName evidence="2">Uncharacterized protein</fullName>
    </submittedName>
</protein>
<dbReference type="NCBIfam" id="TIGR01509">
    <property type="entry name" value="HAD-SF-IA-v3"/>
    <property type="match status" value="1"/>
</dbReference>
<evidence type="ECO:0000313" key="2">
    <source>
        <dbReference type="EMBL" id="KAG0548017.1"/>
    </source>
</evidence>
<reference evidence="2" key="2">
    <citation type="submission" date="2020-10" db="EMBL/GenBank/DDBJ databases">
        <authorList>
            <person name="Cooper E.A."/>
            <person name="Brenton Z.W."/>
            <person name="Flinn B.S."/>
            <person name="Jenkins J."/>
            <person name="Shu S."/>
            <person name="Flowers D."/>
            <person name="Luo F."/>
            <person name="Wang Y."/>
            <person name="Xia P."/>
            <person name="Barry K."/>
            <person name="Daum C."/>
            <person name="Lipzen A."/>
            <person name="Yoshinaga Y."/>
            <person name="Schmutz J."/>
            <person name="Saski C."/>
            <person name="Vermerris W."/>
            <person name="Kresovich S."/>
        </authorList>
    </citation>
    <scope>NUCLEOTIDE SEQUENCE</scope>
</reference>
<dbReference type="Gene3D" id="1.10.150.450">
    <property type="match status" value="1"/>
</dbReference>
<sequence length="367" mass="40125">MAANSPFDCVLLDLDDTLYPGNTGIGPALKRNIDEFLQAKLGVSAEKAAAMRVELFRTHGSSLAGLIALGYDVHPDEYHSYVHGRLPYDMIPADPQLARLLQSIPQRKVLFTNSDRAHMKRALERLGVDEAVFDAVVCFETMNPHLFGGEAREERVDGGDHPVVVLKPAVDAIVAGLRAAGSNPRRTLFLDDSERNITAGKALGLRTALVRNVSLAILFCNKHLSPASIQTRKRMAPSCSAHYAAVTHPAFILPRHQVRSHVCSRGRRSTQVVGRSGGRPAGRCRSKSQRVLVTGSTEYQLLPTTTTTTTGPRHHPMVPGALSGSLLVSVGIFPRSAPCHRSRCRGDHLLGAIDRAWIVWRDRPCHR</sequence>
<comment type="caution">
    <text evidence="2">The sequence shown here is derived from an EMBL/GenBank/DDBJ whole genome shotgun (WGS) entry which is preliminary data.</text>
</comment>
<dbReference type="SFLD" id="SFLDG01132">
    <property type="entry name" value="C1.5.3:_5'-Nucleotidase_Like"/>
    <property type="match status" value="1"/>
</dbReference>
<organism evidence="2 3">
    <name type="scientific">Sorghum bicolor</name>
    <name type="common">Sorghum</name>
    <name type="synonym">Sorghum vulgare</name>
    <dbReference type="NCBI Taxonomy" id="4558"/>
    <lineage>
        <taxon>Eukaryota</taxon>
        <taxon>Viridiplantae</taxon>
        <taxon>Streptophyta</taxon>
        <taxon>Embryophyta</taxon>
        <taxon>Tracheophyta</taxon>
        <taxon>Spermatophyta</taxon>
        <taxon>Magnoliopsida</taxon>
        <taxon>Liliopsida</taxon>
        <taxon>Poales</taxon>
        <taxon>Poaceae</taxon>
        <taxon>PACMAD clade</taxon>
        <taxon>Panicoideae</taxon>
        <taxon>Andropogonodae</taxon>
        <taxon>Andropogoneae</taxon>
        <taxon>Sorghinae</taxon>
        <taxon>Sorghum</taxon>
    </lineage>
</organism>
<dbReference type="InterPro" id="IPR036412">
    <property type="entry name" value="HAD-like_sf"/>
</dbReference>
<dbReference type="PANTHER" id="PTHR12725:SF81">
    <property type="entry name" value="OS03G0701200 PROTEIN"/>
    <property type="match status" value="1"/>
</dbReference>
<reference evidence="2" key="1">
    <citation type="journal article" date="2019" name="BMC Genomics">
        <title>A new reference genome for Sorghum bicolor reveals high levels of sequence similarity between sweet and grain genotypes: implications for the genetics of sugar metabolism.</title>
        <authorList>
            <person name="Cooper E.A."/>
            <person name="Brenton Z.W."/>
            <person name="Flinn B.S."/>
            <person name="Jenkins J."/>
            <person name="Shu S."/>
            <person name="Flowers D."/>
            <person name="Luo F."/>
            <person name="Wang Y."/>
            <person name="Xia P."/>
            <person name="Barry K."/>
            <person name="Daum C."/>
            <person name="Lipzen A."/>
            <person name="Yoshinaga Y."/>
            <person name="Schmutz J."/>
            <person name="Saski C."/>
            <person name="Vermerris W."/>
            <person name="Kresovich S."/>
        </authorList>
    </citation>
    <scope>NUCLEOTIDE SEQUENCE</scope>
</reference>
<evidence type="ECO:0000256" key="1">
    <source>
        <dbReference type="SAM" id="MobiDB-lite"/>
    </source>
</evidence>